<dbReference type="Pfam" id="PF01796">
    <property type="entry name" value="OB_ChsH2_C"/>
    <property type="match status" value="1"/>
</dbReference>
<comment type="caution">
    <text evidence="2">The sequence shown here is derived from an EMBL/GenBank/DDBJ whole genome shotgun (WGS) entry which is preliminary data.</text>
</comment>
<keyword evidence="3" id="KW-1185">Reference proteome</keyword>
<proteinExistence type="predicted"/>
<evidence type="ECO:0000313" key="2">
    <source>
        <dbReference type="EMBL" id="GAA4486400.1"/>
    </source>
</evidence>
<dbReference type="PANTHER" id="PTHR34075">
    <property type="entry name" value="BLR3430 PROTEIN"/>
    <property type="match status" value="1"/>
</dbReference>
<dbReference type="SUPFAM" id="SSF50249">
    <property type="entry name" value="Nucleic acid-binding proteins"/>
    <property type="match status" value="1"/>
</dbReference>
<sequence length="125" mass="13620">MSVDAVARPFETEAFMLRSCMRCTTLFAPDTWVCPTCDGDLEWVPSTGRGRVVSWTHLDPATASASARRSAGELEPMTIAIVELDEGPWIYAAIEGSASGHDCARARVVFLREPLVGRFPAFVLS</sequence>
<accession>A0ABP8PHS8</accession>
<name>A0ABP8PHS8_9NOCA</name>
<dbReference type="InterPro" id="IPR012340">
    <property type="entry name" value="NA-bd_OB-fold"/>
</dbReference>
<protein>
    <recommendedName>
        <fullName evidence="1">ChsH2 C-terminal OB-fold domain-containing protein</fullName>
    </recommendedName>
</protein>
<dbReference type="Proteomes" id="UP001501183">
    <property type="component" value="Unassembled WGS sequence"/>
</dbReference>
<organism evidence="2 3">
    <name type="scientific">Rhodococcus olei</name>
    <dbReference type="NCBI Taxonomy" id="2161675"/>
    <lineage>
        <taxon>Bacteria</taxon>
        <taxon>Bacillati</taxon>
        <taxon>Actinomycetota</taxon>
        <taxon>Actinomycetes</taxon>
        <taxon>Mycobacteriales</taxon>
        <taxon>Nocardiaceae</taxon>
        <taxon>Rhodococcus</taxon>
    </lineage>
</organism>
<dbReference type="InterPro" id="IPR002878">
    <property type="entry name" value="ChsH2_C"/>
</dbReference>
<reference evidence="3" key="1">
    <citation type="journal article" date="2019" name="Int. J. Syst. Evol. Microbiol.">
        <title>The Global Catalogue of Microorganisms (GCM) 10K type strain sequencing project: providing services to taxonomists for standard genome sequencing and annotation.</title>
        <authorList>
            <consortium name="The Broad Institute Genomics Platform"/>
            <consortium name="The Broad Institute Genome Sequencing Center for Infectious Disease"/>
            <person name="Wu L."/>
            <person name="Ma J."/>
        </authorList>
    </citation>
    <scope>NUCLEOTIDE SEQUENCE [LARGE SCALE GENOMIC DNA]</scope>
    <source>
        <strain evidence="3">JCM 32206</strain>
    </source>
</reference>
<gene>
    <name evidence="2" type="ORF">GCM10023094_42670</name>
</gene>
<evidence type="ECO:0000313" key="3">
    <source>
        <dbReference type="Proteomes" id="UP001501183"/>
    </source>
</evidence>
<evidence type="ECO:0000259" key="1">
    <source>
        <dbReference type="Pfam" id="PF01796"/>
    </source>
</evidence>
<dbReference type="EMBL" id="BAABFB010000066">
    <property type="protein sequence ID" value="GAA4486400.1"/>
    <property type="molecule type" value="Genomic_DNA"/>
</dbReference>
<feature type="domain" description="ChsH2 C-terminal OB-fold" evidence="1">
    <location>
        <begin position="43"/>
        <end position="98"/>
    </location>
</feature>
<dbReference type="InterPro" id="IPR052513">
    <property type="entry name" value="Thioester_dehydratase-like"/>
</dbReference>
<dbReference type="RefSeq" id="WP_345349904.1">
    <property type="nucleotide sequence ID" value="NZ_BAABFB010000066.1"/>
</dbReference>
<dbReference type="PANTHER" id="PTHR34075:SF5">
    <property type="entry name" value="BLR3430 PROTEIN"/>
    <property type="match status" value="1"/>
</dbReference>